<dbReference type="Gene3D" id="1.20.1260.100">
    <property type="entry name" value="TspO/MBR protein"/>
    <property type="match status" value="1"/>
</dbReference>
<evidence type="ECO:0000256" key="2">
    <source>
        <dbReference type="ARBA" id="ARBA00007524"/>
    </source>
</evidence>
<accession>A3ILI5</accession>
<evidence type="ECO:0000256" key="4">
    <source>
        <dbReference type="ARBA" id="ARBA00022989"/>
    </source>
</evidence>
<dbReference type="InterPro" id="IPR038330">
    <property type="entry name" value="TspO/MBR-related_sf"/>
</dbReference>
<dbReference type="EMBL" id="AAXW01000005">
    <property type="protein sequence ID" value="EAZ92636.1"/>
    <property type="molecule type" value="Genomic_DNA"/>
</dbReference>
<comment type="caution">
    <text evidence="7">The sequence shown here is derived from an EMBL/GenBank/DDBJ whole genome shotgun (WGS) entry which is preliminary data.</text>
</comment>
<dbReference type="GO" id="GO:0016020">
    <property type="term" value="C:membrane"/>
    <property type="evidence" value="ECO:0007669"/>
    <property type="project" value="UniProtKB-SubCell"/>
</dbReference>
<keyword evidence="5 6" id="KW-0472">Membrane</keyword>
<dbReference type="Pfam" id="PF03073">
    <property type="entry name" value="TspO_MBR"/>
    <property type="match status" value="1"/>
</dbReference>
<feature type="transmembrane region" description="Helical" evidence="6">
    <location>
        <begin position="129"/>
        <end position="150"/>
    </location>
</feature>
<dbReference type="PANTHER" id="PTHR10057">
    <property type="entry name" value="PERIPHERAL-TYPE BENZODIAZEPINE RECEPTOR"/>
    <property type="match status" value="1"/>
</dbReference>
<dbReference type="GO" id="GO:0033013">
    <property type="term" value="P:tetrapyrrole metabolic process"/>
    <property type="evidence" value="ECO:0007669"/>
    <property type="project" value="UniProtKB-ARBA"/>
</dbReference>
<dbReference type="AlphaFoldDB" id="A3ILI5"/>
<keyword evidence="3 6" id="KW-0812">Transmembrane</keyword>
<evidence type="ECO:0000313" key="8">
    <source>
        <dbReference type="Proteomes" id="UP000003781"/>
    </source>
</evidence>
<feature type="transmembrane region" description="Helical" evidence="6">
    <location>
        <begin position="43"/>
        <end position="61"/>
    </location>
</feature>
<organism evidence="7 8">
    <name type="scientific">Crocosphaera chwakensis CCY0110</name>
    <dbReference type="NCBI Taxonomy" id="391612"/>
    <lineage>
        <taxon>Bacteria</taxon>
        <taxon>Bacillati</taxon>
        <taxon>Cyanobacteriota</taxon>
        <taxon>Cyanophyceae</taxon>
        <taxon>Oscillatoriophycideae</taxon>
        <taxon>Chroococcales</taxon>
        <taxon>Aphanothecaceae</taxon>
        <taxon>Crocosphaera</taxon>
        <taxon>Crocosphaera chwakensis</taxon>
    </lineage>
</organism>
<dbReference type="InterPro" id="IPR004307">
    <property type="entry name" value="TspO_MBR"/>
</dbReference>
<proteinExistence type="inferred from homology"/>
<feature type="transmembrane region" description="Helical" evidence="6">
    <location>
        <begin position="73"/>
        <end position="93"/>
    </location>
</feature>
<feature type="transmembrane region" description="Helical" evidence="6">
    <location>
        <begin position="5"/>
        <end position="23"/>
    </location>
</feature>
<dbReference type="PIRSF" id="PIRSF005859">
    <property type="entry name" value="PBR"/>
    <property type="match status" value="1"/>
</dbReference>
<dbReference type="RefSeq" id="WP_008274205.1">
    <property type="nucleotide sequence ID" value="NZ_AAXW01000005.1"/>
</dbReference>
<dbReference type="Proteomes" id="UP000003781">
    <property type="component" value="Unassembled WGS sequence"/>
</dbReference>
<gene>
    <name evidence="7" type="ORF">CY0110_23756</name>
</gene>
<keyword evidence="8" id="KW-1185">Reference proteome</keyword>
<dbReference type="PANTHER" id="PTHR10057:SF0">
    <property type="entry name" value="TRANSLOCATOR PROTEIN"/>
    <property type="match status" value="1"/>
</dbReference>
<feature type="transmembrane region" description="Helical" evidence="6">
    <location>
        <begin position="99"/>
        <end position="122"/>
    </location>
</feature>
<dbReference type="eggNOG" id="COG3476">
    <property type="taxonomic scope" value="Bacteria"/>
</dbReference>
<dbReference type="OrthoDB" id="529996at2"/>
<sequence>MISPLLIIASITLVVAISINTIFKSDYGWFNRLRRPQWLTFEWAIPFIWIFVFIGGVYSAYQLWIKQPGTTRTWLLMAGYFLLEILVMAYTPVMCKLRSLQVGTIIGATGFFWGLILAVLVWPLSQESVFLLLPYLLWSPIGTYVTWAMISLNPLDK</sequence>
<comment type="similarity">
    <text evidence="2">Belongs to the TspO/BZRP family.</text>
</comment>
<evidence type="ECO:0000256" key="6">
    <source>
        <dbReference type="SAM" id="Phobius"/>
    </source>
</evidence>
<evidence type="ECO:0000313" key="7">
    <source>
        <dbReference type="EMBL" id="EAZ92636.1"/>
    </source>
</evidence>
<protein>
    <submittedName>
        <fullName evidence="7">TspO and MBR related proteins</fullName>
    </submittedName>
</protein>
<reference evidence="7 8" key="1">
    <citation type="submission" date="2007-03" db="EMBL/GenBank/DDBJ databases">
        <authorList>
            <person name="Stal L."/>
            <person name="Ferriera S."/>
            <person name="Johnson J."/>
            <person name="Kravitz S."/>
            <person name="Beeson K."/>
            <person name="Sutton G."/>
            <person name="Rogers Y.-H."/>
            <person name="Friedman R."/>
            <person name="Frazier M."/>
            <person name="Venter J.C."/>
        </authorList>
    </citation>
    <scope>NUCLEOTIDE SEQUENCE [LARGE SCALE GENOMIC DNA]</scope>
    <source>
        <strain evidence="7 8">CCY0110</strain>
    </source>
</reference>
<comment type="subcellular location">
    <subcellularLocation>
        <location evidence="1">Membrane</location>
        <topology evidence="1">Multi-pass membrane protein</topology>
    </subcellularLocation>
</comment>
<dbReference type="CDD" id="cd15904">
    <property type="entry name" value="TSPO_MBR"/>
    <property type="match status" value="1"/>
</dbReference>
<keyword evidence="4 6" id="KW-1133">Transmembrane helix</keyword>
<evidence type="ECO:0000256" key="5">
    <source>
        <dbReference type="ARBA" id="ARBA00023136"/>
    </source>
</evidence>
<name>A3ILI5_9CHRO</name>
<evidence type="ECO:0000256" key="1">
    <source>
        <dbReference type="ARBA" id="ARBA00004141"/>
    </source>
</evidence>
<evidence type="ECO:0000256" key="3">
    <source>
        <dbReference type="ARBA" id="ARBA00022692"/>
    </source>
</evidence>